<reference evidence="2" key="1">
    <citation type="submission" date="2018-02" db="EMBL/GenBank/DDBJ databases">
        <title>Rhizophora mucronata_Transcriptome.</title>
        <authorList>
            <person name="Meera S.P."/>
            <person name="Sreeshan A."/>
            <person name="Augustine A."/>
        </authorList>
    </citation>
    <scope>NUCLEOTIDE SEQUENCE</scope>
    <source>
        <tissue evidence="2">Leaf</tissue>
    </source>
</reference>
<dbReference type="AlphaFoldDB" id="A0A2P2LZI6"/>
<dbReference type="EMBL" id="GGEC01042901">
    <property type="protein sequence ID" value="MBX23385.1"/>
    <property type="molecule type" value="Transcribed_RNA"/>
</dbReference>
<name>A0A2P2LZI6_RHIMU</name>
<feature type="region of interest" description="Disordered" evidence="1">
    <location>
        <begin position="1"/>
        <end position="30"/>
    </location>
</feature>
<organism evidence="2">
    <name type="scientific">Rhizophora mucronata</name>
    <name type="common">Asiatic mangrove</name>
    <dbReference type="NCBI Taxonomy" id="61149"/>
    <lineage>
        <taxon>Eukaryota</taxon>
        <taxon>Viridiplantae</taxon>
        <taxon>Streptophyta</taxon>
        <taxon>Embryophyta</taxon>
        <taxon>Tracheophyta</taxon>
        <taxon>Spermatophyta</taxon>
        <taxon>Magnoliopsida</taxon>
        <taxon>eudicotyledons</taxon>
        <taxon>Gunneridae</taxon>
        <taxon>Pentapetalae</taxon>
        <taxon>rosids</taxon>
        <taxon>fabids</taxon>
        <taxon>Malpighiales</taxon>
        <taxon>Rhizophoraceae</taxon>
        <taxon>Rhizophora</taxon>
    </lineage>
</organism>
<feature type="compositionally biased region" description="Acidic residues" evidence="1">
    <location>
        <begin position="11"/>
        <end position="24"/>
    </location>
</feature>
<proteinExistence type="predicted"/>
<evidence type="ECO:0000313" key="2">
    <source>
        <dbReference type="EMBL" id="MBX23385.1"/>
    </source>
</evidence>
<protein>
    <submittedName>
        <fullName evidence="2">Uncharacterized protein</fullName>
    </submittedName>
</protein>
<evidence type="ECO:0000256" key="1">
    <source>
        <dbReference type="SAM" id="MobiDB-lite"/>
    </source>
</evidence>
<sequence length="80" mass="9081">MASLMCVDVDLGTDTDETDEDGDSQESNSKLNVMDVVKNEIRDAREKGNEVIRWLELEELDFDDDMLLSLDLSSKYPVSH</sequence>
<accession>A0A2P2LZI6</accession>